<dbReference type="InterPro" id="IPR002104">
    <property type="entry name" value="Integrase_catalytic"/>
</dbReference>
<feature type="domain" description="Core-binding (CB)" evidence="7">
    <location>
        <begin position="23"/>
        <end position="101"/>
    </location>
</feature>
<evidence type="ECO:0000256" key="3">
    <source>
        <dbReference type="ARBA" id="ARBA00023172"/>
    </source>
</evidence>
<evidence type="ECO:0000313" key="9">
    <source>
        <dbReference type="Proteomes" id="UP000199029"/>
    </source>
</evidence>
<keyword evidence="9" id="KW-1185">Reference proteome</keyword>
<dbReference type="GO" id="GO:0006310">
    <property type="term" value="P:DNA recombination"/>
    <property type="evidence" value="ECO:0007669"/>
    <property type="project" value="UniProtKB-KW"/>
</dbReference>
<dbReference type="AlphaFoldDB" id="A0A1I6BMN4"/>
<keyword evidence="3" id="KW-0233">DNA recombination</keyword>
<evidence type="ECO:0000256" key="1">
    <source>
        <dbReference type="ARBA" id="ARBA00022908"/>
    </source>
</evidence>
<dbReference type="InterPro" id="IPR010998">
    <property type="entry name" value="Integrase_recombinase_N"/>
</dbReference>
<evidence type="ECO:0000259" key="7">
    <source>
        <dbReference type="PROSITE" id="PS51900"/>
    </source>
</evidence>
<evidence type="ECO:0000259" key="6">
    <source>
        <dbReference type="PROSITE" id="PS51898"/>
    </source>
</evidence>
<gene>
    <name evidence="8" type="ORF">SAMN04515668_4752</name>
</gene>
<dbReference type="SUPFAM" id="SSF56349">
    <property type="entry name" value="DNA breaking-rejoining enzymes"/>
    <property type="match status" value="1"/>
</dbReference>
<dbReference type="InterPro" id="IPR013762">
    <property type="entry name" value="Integrase-like_cat_sf"/>
</dbReference>
<evidence type="ECO:0000256" key="2">
    <source>
        <dbReference type="ARBA" id="ARBA00023125"/>
    </source>
</evidence>
<feature type="domain" description="Tyr recombinase" evidence="6">
    <location>
        <begin position="127"/>
        <end position="322"/>
    </location>
</feature>
<dbReference type="InterPro" id="IPR004107">
    <property type="entry name" value="Integrase_SAM-like_N"/>
</dbReference>
<dbReference type="SUPFAM" id="SSF47823">
    <property type="entry name" value="lambda integrase-like, N-terminal domain"/>
    <property type="match status" value="1"/>
</dbReference>
<keyword evidence="2 4" id="KW-0238">DNA-binding</keyword>
<feature type="region of interest" description="Disordered" evidence="5">
    <location>
        <begin position="238"/>
        <end position="257"/>
    </location>
</feature>
<accession>A0A1I6BMN4</accession>
<dbReference type="InterPro" id="IPR044068">
    <property type="entry name" value="CB"/>
</dbReference>
<evidence type="ECO:0000313" key="8">
    <source>
        <dbReference type="EMBL" id="SFQ82175.1"/>
    </source>
</evidence>
<sequence>METSSQLPVLIPTRSHSLVEMPASVGRYAEAGLQGAANTQRGYAADLRSFADYCQHHGLGYLPADVSTVAGYASQLADRGKKFATIRRHVAAIAKLHQLGGHPSPTAHEALGVVLDGIGRLLGKRQRQAPAFSVAELKQAVRGMDLATPTGLRDRALLLLGFAGAFRRSELVALNVEDVELTRQALVIHLQRSKTNQYGEAEDKAVFYSPAADYCPVRAVQDWLAVLGRTTGPLFIRMNRGRTGESGRPGQARLSDQSVNDVVQRHLGPAYSAHSLRASFVTVAVEAGQSNKAIKNQTKQKTDAMIERYARLDDVKRFNAAQHLGL</sequence>
<evidence type="ECO:0000256" key="4">
    <source>
        <dbReference type="PROSITE-ProRule" id="PRU01248"/>
    </source>
</evidence>
<dbReference type="PROSITE" id="PS51900">
    <property type="entry name" value="CB"/>
    <property type="match status" value="1"/>
</dbReference>
<dbReference type="Gene3D" id="1.10.150.130">
    <property type="match status" value="1"/>
</dbReference>
<keyword evidence="1" id="KW-0229">DNA integration</keyword>
<reference evidence="9" key="1">
    <citation type="submission" date="2016-10" db="EMBL/GenBank/DDBJ databases">
        <authorList>
            <person name="Varghese N."/>
            <person name="Submissions S."/>
        </authorList>
    </citation>
    <scope>NUCLEOTIDE SEQUENCE [LARGE SCALE GENOMIC DNA]</scope>
    <source>
        <strain evidence="9">OR362-8,ATCC BAA-1266,JCM 13504</strain>
    </source>
</reference>
<dbReference type="RefSeq" id="WP_234795217.1">
    <property type="nucleotide sequence ID" value="NZ_FOXS01000010.1"/>
</dbReference>
<dbReference type="Pfam" id="PF02899">
    <property type="entry name" value="Phage_int_SAM_1"/>
    <property type="match status" value="1"/>
</dbReference>
<name>A0A1I6BMN4_HYMAR</name>
<dbReference type="InterPro" id="IPR052925">
    <property type="entry name" value="Phage_Integrase-like_Recomb"/>
</dbReference>
<dbReference type="PANTHER" id="PTHR34605:SF4">
    <property type="entry name" value="DNA ADENINE METHYLTRANSFERASE"/>
    <property type="match status" value="1"/>
</dbReference>
<evidence type="ECO:0000256" key="5">
    <source>
        <dbReference type="SAM" id="MobiDB-lite"/>
    </source>
</evidence>
<proteinExistence type="predicted"/>
<dbReference type="PROSITE" id="PS51898">
    <property type="entry name" value="TYR_RECOMBINASE"/>
    <property type="match status" value="1"/>
</dbReference>
<dbReference type="CDD" id="cd00799">
    <property type="entry name" value="INT_Cre_C"/>
    <property type="match status" value="1"/>
</dbReference>
<dbReference type="EMBL" id="FOXS01000010">
    <property type="protein sequence ID" value="SFQ82175.1"/>
    <property type="molecule type" value="Genomic_DNA"/>
</dbReference>
<dbReference type="Proteomes" id="UP000199029">
    <property type="component" value="Unassembled WGS sequence"/>
</dbReference>
<dbReference type="GO" id="GO:0015074">
    <property type="term" value="P:DNA integration"/>
    <property type="evidence" value="ECO:0007669"/>
    <property type="project" value="UniProtKB-KW"/>
</dbReference>
<dbReference type="Pfam" id="PF00589">
    <property type="entry name" value="Phage_integrase"/>
    <property type="match status" value="1"/>
</dbReference>
<dbReference type="PANTHER" id="PTHR34605">
    <property type="entry name" value="PHAGE_INTEGRASE DOMAIN-CONTAINING PROTEIN"/>
    <property type="match status" value="1"/>
</dbReference>
<dbReference type="GO" id="GO:0003677">
    <property type="term" value="F:DNA binding"/>
    <property type="evidence" value="ECO:0007669"/>
    <property type="project" value="UniProtKB-UniRule"/>
</dbReference>
<dbReference type="Gene3D" id="1.10.443.10">
    <property type="entry name" value="Intergrase catalytic core"/>
    <property type="match status" value="1"/>
</dbReference>
<dbReference type="InterPro" id="IPR011010">
    <property type="entry name" value="DNA_brk_join_enz"/>
</dbReference>
<organism evidence="8 9">
    <name type="scientific">Hymenobacter arizonensis</name>
    <name type="common">Siccationidurans arizonensis</name>
    <dbReference type="NCBI Taxonomy" id="1227077"/>
    <lineage>
        <taxon>Bacteria</taxon>
        <taxon>Pseudomonadati</taxon>
        <taxon>Bacteroidota</taxon>
        <taxon>Cytophagia</taxon>
        <taxon>Cytophagales</taxon>
        <taxon>Hymenobacteraceae</taxon>
        <taxon>Hymenobacter</taxon>
    </lineage>
</organism>
<protein>
    <submittedName>
        <fullName evidence="8">Site-specific recombinase XerD</fullName>
    </submittedName>
</protein>